<name>A0A412G0Y9_9FIRM</name>
<dbReference type="AlphaFoldDB" id="A0A412G0Y9"/>
<dbReference type="InterPro" id="IPR037523">
    <property type="entry name" value="VOC_core"/>
</dbReference>
<dbReference type="SUPFAM" id="SSF54593">
    <property type="entry name" value="Glyoxalase/Bleomycin resistance protein/Dihydroxybiphenyl dioxygenase"/>
    <property type="match status" value="1"/>
</dbReference>
<dbReference type="InterPro" id="IPR004360">
    <property type="entry name" value="Glyas_Fos-R_dOase_dom"/>
</dbReference>
<reference evidence="2 3" key="1">
    <citation type="submission" date="2018-08" db="EMBL/GenBank/DDBJ databases">
        <title>A genome reference for cultivated species of the human gut microbiota.</title>
        <authorList>
            <person name="Zou Y."/>
            <person name="Xue W."/>
            <person name="Luo G."/>
        </authorList>
    </citation>
    <scope>NUCLEOTIDE SEQUENCE [LARGE SCALE GENOMIC DNA]</scope>
    <source>
        <strain evidence="2 3">AF24-29</strain>
    </source>
</reference>
<dbReference type="RefSeq" id="WP_117894875.1">
    <property type="nucleotide sequence ID" value="NZ_CAUEXA010000025.1"/>
</dbReference>
<dbReference type="Proteomes" id="UP000284178">
    <property type="component" value="Unassembled WGS sequence"/>
</dbReference>
<accession>A0A412G0Y9</accession>
<sequence>MMESMVIFHRCRSLAATDAFYIQQLGLTLWHTQPGCHIYDSGYGYLGFVEAADFELPAYSCISFNCTDCAEVDRLYEKFKGMKGITAPRRHPQFAVYSFFIQDPDGYTVEFQKIVKEGEQ</sequence>
<organism evidence="2 3">
    <name type="scientific">Holdemania filiformis</name>
    <dbReference type="NCBI Taxonomy" id="61171"/>
    <lineage>
        <taxon>Bacteria</taxon>
        <taxon>Bacillati</taxon>
        <taxon>Bacillota</taxon>
        <taxon>Erysipelotrichia</taxon>
        <taxon>Erysipelotrichales</taxon>
        <taxon>Erysipelotrichaceae</taxon>
        <taxon>Holdemania</taxon>
    </lineage>
</organism>
<feature type="domain" description="VOC" evidence="1">
    <location>
        <begin position="1"/>
        <end position="114"/>
    </location>
</feature>
<dbReference type="Pfam" id="PF00903">
    <property type="entry name" value="Glyoxalase"/>
    <property type="match status" value="1"/>
</dbReference>
<comment type="caution">
    <text evidence="2">The sequence shown here is derived from an EMBL/GenBank/DDBJ whole genome shotgun (WGS) entry which is preliminary data.</text>
</comment>
<evidence type="ECO:0000259" key="1">
    <source>
        <dbReference type="PROSITE" id="PS51819"/>
    </source>
</evidence>
<dbReference type="PROSITE" id="PS51819">
    <property type="entry name" value="VOC"/>
    <property type="match status" value="1"/>
</dbReference>
<proteinExistence type="predicted"/>
<protein>
    <submittedName>
        <fullName evidence="2">VOC family protein</fullName>
    </submittedName>
</protein>
<keyword evidence="3" id="KW-1185">Reference proteome</keyword>
<dbReference type="Gene3D" id="3.10.180.10">
    <property type="entry name" value="2,3-Dihydroxybiphenyl 1,2-Dioxygenase, domain 1"/>
    <property type="match status" value="1"/>
</dbReference>
<dbReference type="EMBL" id="QRUP01000009">
    <property type="protein sequence ID" value="RGR74106.1"/>
    <property type="molecule type" value="Genomic_DNA"/>
</dbReference>
<evidence type="ECO:0000313" key="3">
    <source>
        <dbReference type="Proteomes" id="UP000284178"/>
    </source>
</evidence>
<gene>
    <name evidence="2" type="ORF">DWY25_08485</name>
</gene>
<evidence type="ECO:0000313" key="2">
    <source>
        <dbReference type="EMBL" id="RGR74106.1"/>
    </source>
</evidence>
<dbReference type="CDD" id="cd06587">
    <property type="entry name" value="VOC"/>
    <property type="match status" value="1"/>
</dbReference>
<dbReference type="InterPro" id="IPR029068">
    <property type="entry name" value="Glyas_Bleomycin-R_OHBP_Dase"/>
</dbReference>